<dbReference type="WBParaSite" id="MBELARI_LOCUS7689">
    <property type="protein sequence ID" value="MBELARI_LOCUS7689"/>
    <property type="gene ID" value="MBELARI_LOCUS7689"/>
</dbReference>
<sequence>MKFLVFAALIVVSAGSIMQYPAKIGDFIEIPFGPDARTWKRQLNGGEVQFLKACANSDNSDRCTHWSDEDGVVLLSSPKSRAFNNGTLHIYHFGKSDVGTYSSPEIKGRTFSVPGGGIGGVAGPVVDVFIQE</sequence>
<dbReference type="PANTHER" id="PTHR35182:SF1">
    <property type="entry name" value="COLD-SHOCK PROTEIN-RELATED"/>
    <property type="match status" value="1"/>
</dbReference>
<protein>
    <submittedName>
        <fullName evidence="3">Uncharacterized protein</fullName>
    </submittedName>
</protein>
<accession>A0AAF3JB06</accession>
<organism evidence="2 3">
    <name type="scientific">Mesorhabditis belari</name>
    <dbReference type="NCBI Taxonomy" id="2138241"/>
    <lineage>
        <taxon>Eukaryota</taxon>
        <taxon>Metazoa</taxon>
        <taxon>Ecdysozoa</taxon>
        <taxon>Nematoda</taxon>
        <taxon>Chromadorea</taxon>
        <taxon>Rhabditida</taxon>
        <taxon>Rhabditina</taxon>
        <taxon>Rhabditomorpha</taxon>
        <taxon>Rhabditoidea</taxon>
        <taxon>Rhabditidae</taxon>
        <taxon>Mesorhabditinae</taxon>
        <taxon>Mesorhabditis</taxon>
    </lineage>
</organism>
<dbReference type="PANTHER" id="PTHR35182">
    <property type="entry name" value="PROTEIN CBG13762"/>
    <property type="match status" value="1"/>
</dbReference>
<dbReference type="Proteomes" id="UP000887575">
    <property type="component" value="Unassembled WGS sequence"/>
</dbReference>
<evidence type="ECO:0000313" key="3">
    <source>
        <dbReference type="WBParaSite" id="MBELARI_LOCUS7689"/>
    </source>
</evidence>
<feature type="chain" id="PRO_5042262506" evidence="1">
    <location>
        <begin position="16"/>
        <end position="132"/>
    </location>
</feature>
<dbReference type="AlphaFoldDB" id="A0AAF3JB06"/>
<feature type="signal peptide" evidence="1">
    <location>
        <begin position="1"/>
        <end position="15"/>
    </location>
</feature>
<evidence type="ECO:0000313" key="2">
    <source>
        <dbReference type="Proteomes" id="UP000887575"/>
    </source>
</evidence>
<evidence type="ECO:0000256" key="1">
    <source>
        <dbReference type="SAM" id="SignalP"/>
    </source>
</evidence>
<proteinExistence type="predicted"/>
<name>A0AAF3JB06_9BILA</name>
<keyword evidence="2" id="KW-1185">Reference proteome</keyword>
<reference evidence="3" key="1">
    <citation type="submission" date="2024-02" db="UniProtKB">
        <authorList>
            <consortium name="WormBaseParasite"/>
        </authorList>
    </citation>
    <scope>IDENTIFICATION</scope>
</reference>
<keyword evidence="1" id="KW-0732">Signal</keyword>